<name>A0ACC2NGW6_9HYME</name>
<comment type="caution">
    <text evidence="1">The sequence shown here is derived from an EMBL/GenBank/DDBJ whole genome shotgun (WGS) entry which is preliminary data.</text>
</comment>
<organism evidence="1 2">
    <name type="scientific">Eretmocerus hayati</name>
    <dbReference type="NCBI Taxonomy" id="131215"/>
    <lineage>
        <taxon>Eukaryota</taxon>
        <taxon>Metazoa</taxon>
        <taxon>Ecdysozoa</taxon>
        <taxon>Arthropoda</taxon>
        <taxon>Hexapoda</taxon>
        <taxon>Insecta</taxon>
        <taxon>Pterygota</taxon>
        <taxon>Neoptera</taxon>
        <taxon>Endopterygota</taxon>
        <taxon>Hymenoptera</taxon>
        <taxon>Apocrita</taxon>
        <taxon>Proctotrupomorpha</taxon>
        <taxon>Chalcidoidea</taxon>
        <taxon>Aphelinidae</taxon>
        <taxon>Aphelininae</taxon>
        <taxon>Eretmocerus</taxon>
    </lineage>
</organism>
<evidence type="ECO:0000313" key="2">
    <source>
        <dbReference type="Proteomes" id="UP001239111"/>
    </source>
</evidence>
<accession>A0ACC2NGW6</accession>
<gene>
    <name evidence="1" type="ORF">QAD02_001415</name>
</gene>
<proteinExistence type="predicted"/>
<protein>
    <submittedName>
        <fullName evidence="1">Uncharacterized protein</fullName>
    </submittedName>
</protein>
<sequence>MSKMKILIFSCLFVVMHIIQETKTDEAIGYFLNYVEHTLSPYKVNLMIKSSNQLSHFAKNFAAQVNERLLSHNREVVNTSVAEIKAIDDSYFLNYSHKYHIKDYLERTSLTMGILDSELKADELLHEAMNLVRNFIALSPLMRGKYIIHLRTNLEIDLKDIFRFAWSWRFLDLTIIKWTQDNQILRNEIKPLQILRLQGFVYIYNPYTGKLSQEILSANTELFPDKSRNLNGYRLRFTAYTNYIISSNISKSWPQTGFNSWASLSHVEGVKMIKTLLNCLNISMELEWVKLYRRSPRDIIEFEEISSSRFRNGFKILYGNKSTGRLAFHDLPQQILIDYSNSIHYPYPAVCHFYFMRRKEYEMQISPEAILAFGGLFFTAFIFAAWARLLGFKEPNWSFLNILTAQMGGSLEHHGPMRLSEMIFQMSIYTATFIVVTLGGDYMYQIFVLHQELPVIQTLQDLANSDYNFIMENHDENFLQFIRMDQTVQEIVKRIEFRRTELSGTHSFCMPPSSFQPVLDEFVNLCISRSDAVQHIYESNSQFQVDRIKSPIINEFLKIPIGSRPIFARDRAEELIQKFMQVGLIDKWEHEEFREREAAEEIFENSEEAEANKSEEVPLQDQLWPILAAGFTAGTIALIGELIWKHLIERTALGQLVKAYYSDLHSSSEKRVGKSHQPTASTSEERKRLYSNVQHELKKIRHIKVHLKPDSP</sequence>
<dbReference type="Proteomes" id="UP001239111">
    <property type="component" value="Chromosome 3"/>
</dbReference>
<dbReference type="EMBL" id="CM056743">
    <property type="protein sequence ID" value="KAJ8670156.1"/>
    <property type="molecule type" value="Genomic_DNA"/>
</dbReference>
<keyword evidence="2" id="KW-1185">Reference proteome</keyword>
<evidence type="ECO:0000313" key="1">
    <source>
        <dbReference type="EMBL" id="KAJ8670156.1"/>
    </source>
</evidence>
<reference evidence="1" key="1">
    <citation type="submission" date="2023-04" db="EMBL/GenBank/DDBJ databases">
        <title>A chromosome-level genome assembly of the parasitoid wasp Eretmocerus hayati.</title>
        <authorList>
            <person name="Zhong Y."/>
            <person name="Liu S."/>
            <person name="Liu Y."/>
        </authorList>
    </citation>
    <scope>NUCLEOTIDE SEQUENCE</scope>
    <source>
        <strain evidence="1">ZJU_SS_LIU_2023</strain>
    </source>
</reference>